<dbReference type="Proteomes" id="UP000824782">
    <property type="component" value="Unassembled WGS sequence"/>
</dbReference>
<name>A0AAV7CC93_ENGPU</name>
<evidence type="ECO:0000313" key="2">
    <source>
        <dbReference type="Proteomes" id="UP000824782"/>
    </source>
</evidence>
<proteinExistence type="predicted"/>
<reference evidence="1" key="1">
    <citation type="thesis" date="2020" institute="ProQuest LLC" country="789 East Eisenhower Parkway, Ann Arbor, MI, USA">
        <title>Comparative Genomics and Chromosome Evolution.</title>
        <authorList>
            <person name="Mudd A.B."/>
        </authorList>
    </citation>
    <scope>NUCLEOTIDE SEQUENCE</scope>
    <source>
        <strain evidence="1">237g6f4</strain>
        <tissue evidence="1">Blood</tissue>
    </source>
</reference>
<dbReference type="AlphaFoldDB" id="A0AAV7CC93"/>
<organism evidence="1 2">
    <name type="scientific">Engystomops pustulosus</name>
    <name type="common">Tungara frog</name>
    <name type="synonym">Physalaemus pustulosus</name>
    <dbReference type="NCBI Taxonomy" id="76066"/>
    <lineage>
        <taxon>Eukaryota</taxon>
        <taxon>Metazoa</taxon>
        <taxon>Chordata</taxon>
        <taxon>Craniata</taxon>
        <taxon>Vertebrata</taxon>
        <taxon>Euteleostomi</taxon>
        <taxon>Amphibia</taxon>
        <taxon>Batrachia</taxon>
        <taxon>Anura</taxon>
        <taxon>Neobatrachia</taxon>
        <taxon>Hyloidea</taxon>
        <taxon>Leptodactylidae</taxon>
        <taxon>Leiuperinae</taxon>
        <taxon>Engystomops</taxon>
    </lineage>
</organism>
<evidence type="ECO:0000313" key="1">
    <source>
        <dbReference type="EMBL" id="KAG8582609.1"/>
    </source>
</evidence>
<protein>
    <submittedName>
        <fullName evidence="1">Uncharacterized protein</fullName>
    </submittedName>
</protein>
<comment type="caution">
    <text evidence="1">The sequence shown here is derived from an EMBL/GenBank/DDBJ whole genome shotgun (WGS) entry which is preliminary data.</text>
</comment>
<sequence>MDTKVVIDDFLSLWRVFKLCFPSWHCLDVKESMAVAGHKSSGVETRYFLKFLGRILCFVTQFLPLLCCLELDQLLRLLLKANGKKSSDQTKSFQVTT</sequence>
<dbReference type="EMBL" id="WNYA01000003">
    <property type="protein sequence ID" value="KAG8582609.1"/>
    <property type="molecule type" value="Genomic_DNA"/>
</dbReference>
<accession>A0AAV7CC93</accession>
<gene>
    <name evidence="1" type="ORF">GDO81_008134</name>
</gene>
<keyword evidence="2" id="KW-1185">Reference proteome</keyword>